<keyword evidence="2" id="KW-0238">DNA-binding</keyword>
<comment type="caution">
    <text evidence="4">The sequence shown here is derived from an EMBL/GenBank/DDBJ whole genome shotgun (WGS) entry which is preliminary data.</text>
</comment>
<evidence type="ECO:0000256" key="1">
    <source>
        <dbReference type="ARBA" id="ARBA00022747"/>
    </source>
</evidence>
<dbReference type="GO" id="GO:0009307">
    <property type="term" value="P:DNA restriction-modification system"/>
    <property type="evidence" value="ECO:0007669"/>
    <property type="project" value="UniProtKB-KW"/>
</dbReference>
<dbReference type="InterPro" id="IPR051212">
    <property type="entry name" value="Type-I_RE_S_subunit"/>
</dbReference>
<dbReference type="CDD" id="cd17261">
    <property type="entry name" value="RMtype1_S_EcoKI-TRD2-CR2_like"/>
    <property type="match status" value="1"/>
</dbReference>
<evidence type="ECO:0000256" key="3">
    <source>
        <dbReference type="SAM" id="MobiDB-lite"/>
    </source>
</evidence>
<dbReference type="InterPro" id="IPR044946">
    <property type="entry name" value="Restrct_endonuc_typeI_TRD_sf"/>
</dbReference>
<dbReference type="SUPFAM" id="SSF116734">
    <property type="entry name" value="DNA methylase specificity domain"/>
    <property type="match status" value="2"/>
</dbReference>
<reference evidence="4" key="1">
    <citation type="submission" date="2021-01" db="EMBL/GenBank/DDBJ databases">
        <title>Whole genome shotgun sequence of Sphaerimonospora thailandensis NBRC 107569.</title>
        <authorList>
            <person name="Komaki H."/>
            <person name="Tamura T."/>
        </authorList>
    </citation>
    <scope>NUCLEOTIDE SEQUENCE</scope>
    <source>
        <strain evidence="4">NBRC 107569</strain>
    </source>
</reference>
<dbReference type="AlphaFoldDB" id="A0A8J3W309"/>
<feature type="region of interest" description="Disordered" evidence="3">
    <location>
        <begin position="433"/>
        <end position="496"/>
    </location>
</feature>
<keyword evidence="1" id="KW-0680">Restriction system</keyword>
<name>A0A8J3W309_9ACTN</name>
<protein>
    <recommendedName>
        <fullName evidence="6">Type I restriction enzyme S subunit</fullName>
    </recommendedName>
</protein>
<dbReference type="GO" id="GO:0003677">
    <property type="term" value="F:DNA binding"/>
    <property type="evidence" value="ECO:0007669"/>
    <property type="project" value="UniProtKB-KW"/>
</dbReference>
<accession>A0A8J3W309</accession>
<keyword evidence="5" id="KW-1185">Reference proteome</keyword>
<dbReference type="EMBL" id="BOOG01000085">
    <property type="protein sequence ID" value="GIH73351.1"/>
    <property type="molecule type" value="Genomic_DNA"/>
</dbReference>
<dbReference type="PANTHER" id="PTHR43140">
    <property type="entry name" value="TYPE-1 RESTRICTION ENZYME ECOKI SPECIFICITY PROTEIN"/>
    <property type="match status" value="1"/>
</dbReference>
<dbReference type="RefSeq" id="WP_204018983.1">
    <property type="nucleotide sequence ID" value="NZ_BOOG01000085.1"/>
</dbReference>
<dbReference type="Gene3D" id="3.90.220.20">
    <property type="entry name" value="DNA methylase specificity domains"/>
    <property type="match status" value="2"/>
</dbReference>
<evidence type="ECO:0000256" key="2">
    <source>
        <dbReference type="ARBA" id="ARBA00023125"/>
    </source>
</evidence>
<dbReference type="PANTHER" id="PTHR43140:SF1">
    <property type="entry name" value="TYPE I RESTRICTION ENZYME ECOKI SPECIFICITY SUBUNIT"/>
    <property type="match status" value="1"/>
</dbReference>
<proteinExistence type="predicted"/>
<sequence length="496" mass="54243">MTDLPPGWTRATLGDLLIRIEAGKSFTCEPRPAEEDEWGVIKVSAMTWGTFREDENKAVPAHREIDPANEIRPGDILVSRANTAEYVGAPVLVGECRPRLLLSDKSLRLVPSSEVDRRWLLNVLASPDVRRAISARATGTKESMRNISQQALSEIEVLVPPQAEQQRIAAVLGDRLTLLSIARDELSAAGSRVPDLIDGIKTNALAAAASAPMRPLESLLREPLRNGYSGRASEDGKGVRTLTLTAVTRNQFTEANTKMAVADVERIRHLWLEPGDILIQRSNTPELVGTSALYNGEKQWAVFPDLLIRARVNADVLPSFVQLVLSSSEVRSYFRSSAKGLAGSMPKIDQGTILRTRIPVPPLGKQQDIVLRVALQIASAVQLGETIHRAEERVLELRNQLMRRAFQGNLVAQDPADEPADELLRRIRAEREAAVEAGRSRRSGGRSRTRSSATPSENAHLPSSTTSESVPVPLATAGASRTGDQEVLFQERELSS</sequence>
<feature type="compositionally biased region" description="Low complexity" evidence="3">
    <location>
        <begin position="462"/>
        <end position="473"/>
    </location>
</feature>
<organism evidence="4 5">
    <name type="scientific">Sphaerimonospora thailandensis</name>
    <dbReference type="NCBI Taxonomy" id="795644"/>
    <lineage>
        <taxon>Bacteria</taxon>
        <taxon>Bacillati</taxon>
        <taxon>Actinomycetota</taxon>
        <taxon>Actinomycetes</taxon>
        <taxon>Streptosporangiales</taxon>
        <taxon>Streptosporangiaceae</taxon>
        <taxon>Sphaerimonospora</taxon>
    </lineage>
</organism>
<evidence type="ECO:0008006" key="6">
    <source>
        <dbReference type="Google" id="ProtNLM"/>
    </source>
</evidence>
<feature type="compositionally biased region" description="Basic residues" evidence="3">
    <location>
        <begin position="440"/>
        <end position="449"/>
    </location>
</feature>
<gene>
    <name evidence="4" type="ORF">Mth01_56040</name>
</gene>
<dbReference type="Proteomes" id="UP000610966">
    <property type="component" value="Unassembled WGS sequence"/>
</dbReference>
<evidence type="ECO:0000313" key="4">
    <source>
        <dbReference type="EMBL" id="GIH73351.1"/>
    </source>
</evidence>
<evidence type="ECO:0000313" key="5">
    <source>
        <dbReference type="Proteomes" id="UP000610966"/>
    </source>
</evidence>